<evidence type="ECO:0000313" key="2">
    <source>
        <dbReference type="Proteomes" id="UP001576762"/>
    </source>
</evidence>
<evidence type="ECO:0000313" key="1">
    <source>
        <dbReference type="EMBL" id="MFB2717662.1"/>
    </source>
</evidence>
<dbReference type="Proteomes" id="UP001576762">
    <property type="component" value="Unassembled WGS sequence"/>
</dbReference>
<protein>
    <recommendedName>
        <fullName evidence="3">Phage tail protein</fullName>
    </recommendedName>
</protein>
<gene>
    <name evidence="1" type="ORF">ACE05E_19485</name>
</gene>
<evidence type="ECO:0008006" key="3">
    <source>
        <dbReference type="Google" id="ProtNLM"/>
    </source>
</evidence>
<name>A0ABV4WCR3_9GAMM</name>
<comment type="caution">
    <text evidence="1">The sequence shown here is derived from an EMBL/GenBank/DDBJ whole genome shotgun (WGS) entry which is preliminary data.</text>
</comment>
<dbReference type="RefSeq" id="WP_374816000.1">
    <property type="nucleotide sequence ID" value="NZ_JBHFLD010000041.1"/>
</dbReference>
<reference evidence="1 2" key="1">
    <citation type="submission" date="2024-09" db="EMBL/GenBank/DDBJ databases">
        <title>Draft genome sequences of 6 high pH adapted Marinobacter shengliensis sp. isolated from Mariana forearc serpentinite mud volcanoes.</title>
        <authorList>
            <person name="Elkassas S."/>
            <person name="Serres M."/>
            <person name="Michael N."/>
            <person name="Amina P."/>
            <person name="Teodora Z."/>
            <person name="Julie H."/>
        </authorList>
    </citation>
    <scope>NUCLEOTIDE SEQUENCE [LARGE SCALE GENOMIC DNA]</scope>
    <source>
        <strain evidence="1 2">EB4</strain>
    </source>
</reference>
<keyword evidence="2" id="KW-1185">Reference proteome</keyword>
<proteinExistence type="predicted"/>
<accession>A0ABV4WCR3</accession>
<organism evidence="1 2">
    <name type="scientific">Marinobacter shengliensis</name>
    <dbReference type="NCBI Taxonomy" id="1389223"/>
    <lineage>
        <taxon>Bacteria</taxon>
        <taxon>Pseudomonadati</taxon>
        <taxon>Pseudomonadota</taxon>
        <taxon>Gammaproteobacteria</taxon>
        <taxon>Pseudomonadales</taxon>
        <taxon>Marinobacteraceae</taxon>
        <taxon>Marinobacter</taxon>
    </lineage>
</organism>
<dbReference type="EMBL" id="JBHFLD010000041">
    <property type="protein sequence ID" value="MFB2717662.1"/>
    <property type="molecule type" value="Genomic_DNA"/>
</dbReference>
<sequence length="135" mass="13800">MKLTTAIRTAVAQEIVDAMAAGTANPTPVMEIYTGAEPAQMGQTISDTLLGTLDLSAGAADNLNGVIDFHTISDEPSAPASGNAGWCRVLNRDGNEAVYFSISEDGSADIQFNTTSIIQGAPISISSLQVVVGGA</sequence>